<reference evidence="1" key="1">
    <citation type="submission" date="2021-03" db="EMBL/GenBank/DDBJ databases">
        <authorList>
            <person name="Tagirdzhanova G."/>
        </authorList>
    </citation>
    <scope>NUCLEOTIDE SEQUENCE</scope>
</reference>
<gene>
    <name evidence="1" type="ORF">GOMPHAMPRED_007901</name>
</gene>
<protein>
    <submittedName>
        <fullName evidence="1">Uncharacterized protein</fullName>
    </submittedName>
</protein>
<evidence type="ECO:0000313" key="2">
    <source>
        <dbReference type="Proteomes" id="UP000664169"/>
    </source>
</evidence>
<dbReference type="AlphaFoldDB" id="A0A8H3IEZ1"/>
<organism evidence="1 2">
    <name type="scientific">Gomphillus americanus</name>
    <dbReference type="NCBI Taxonomy" id="1940652"/>
    <lineage>
        <taxon>Eukaryota</taxon>
        <taxon>Fungi</taxon>
        <taxon>Dikarya</taxon>
        <taxon>Ascomycota</taxon>
        <taxon>Pezizomycotina</taxon>
        <taxon>Lecanoromycetes</taxon>
        <taxon>OSLEUM clade</taxon>
        <taxon>Ostropomycetidae</taxon>
        <taxon>Ostropales</taxon>
        <taxon>Graphidaceae</taxon>
        <taxon>Gomphilloideae</taxon>
        <taxon>Gomphillus</taxon>
    </lineage>
</organism>
<dbReference type="EMBL" id="CAJPDQ010000008">
    <property type="protein sequence ID" value="CAF9913415.1"/>
    <property type="molecule type" value="Genomic_DNA"/>
</dbReference>
<keyword evidence="2" id="KW-1185">Reference proteome</keyword>
<comment type="caution">
    <text evidence="1">The sequence shown here is derived from an EMBL/GenBank/DDBJ whole genome shotgun (WGS) entry which is preliminary data.</text>
</comment>
<evidence type="ECO:0000313" key="1">
    <source>
        <dbReference type="EMBL" id="CAF9913415.1"/>
    </source>
</evidence>
<accession>A0A8H3IEZ1</accession>
<dbReference type="Proteomes" id="UP000664169">
    <property type="component" value="Unassembled WGS sequence"/>
</dbReference>
<proteinExistence type="predicted"/>
<name>A0A8H3IEZ1_9LECA</name>
<sequence length="246" mass="28882">MSMLLEFSIKTGANIAYIPRNHRISAIIIALRMASVIDMSGYYQLRFEFISLAYDHYDIVEGVIEDDLSIDYKLFEWYRRLIKAQAGDIREDAQHPRAHYTHMQRMFHATQTTRQFFKDRNAIEPQTMKAYVESRLSQLHATAKRAEQLGPHTPRSIVDTSVIGIGLELLWYHRDRPTLQQIVPILKQFEPLCSRRLIDNSIQYLETLINTKEATYVEIELFGKKPAVWLPWHSHMCLQYIVRQSV</sequence>